<sequence>MLYLVTLLFLVILFLLGMRMRDRMAEKSAWFELTKLSGDADGIYDPEIVSSLPEPARRYFNYMIQPGTPLRRVIEITMRGELGLGSKESPNYRTMRARQILSPPFGFVWKVKTGAIVGSDGATPTTSWTRFWLLGVIPIVRATGLDHRRSAFGRVIVEAAVWSPASLLPAQHVIWEPIDGKSARATVRLGKLSQSVDVSVDEAGRPNTVIIQRWTNANPEKLFRPQPFGGYLSEFELFEGYRLATRVEVGNHFGTDDYYPFFKAKITDIRFPKKPIL</sequence>
<evidence type="ECO:0000313" key="1">
    <source>
        <dbReference type="EMBL" id="GLQ22516.1"/>
    </source>
</evidence>
<comment type="caution">
    <text evidence="1">The sequence shown here is derived from an EMBL/GenBank/DDBJ whole genome shotgun (WGS) entry which is preliminary data.</text>
</comment>
<proteinExistence type="predicted"/>
<organism evidence="1 2">
    <name type="scientific">Algimonas ampicilliniresistens</name>
    <dbReference type="NCBI Taxonomy" id="1298735"/>
    <lineage>
        <taxon>Bacteria</taxon>
        <taxon>Pseudomonadati</taxon>
        <taxon>Pseudomonadota</taxon>
        <taxon>Alphaproteobacteria</taxon>
        <taxon>Maricaulales</taxon>
        <taxon>Robiginitomaculaceae</taxon>
        <taxon>Algimonas</taxon>
    </lineage>
</organism>
<protein>
    <submittedName>
        <fullName evidence="1">Uncharacterized protein</fullName>
    </submittedName>
</protein>
<evidence type="ECO:0000313" key="2">
    <source>
        <dbReference type="Proteomes" id="UP001161391"/>
    </source>
</evidence>
<dbReference type="InterPro" id="IPR046674">
    <property type="entry name" value="DUF6544"/>
</dbReference>
<dbReference type="Pfam" id="PF20181">
    <property type="entry name" value="DUF6544"/>
    <property type="match status" value="1"/>
</dbReference>
<reference evidence="1" key="2">
    <citation type="submission" date="2023-01" db="EMBL/GenBank/DDBJ databases">
        <title>Draft genome sequence of Algimonas ampicilliniresistens strain NBRC 108219.</title>
        <authorList>
            <person name="Sun Q."/>
            <person name="Mori K."/>
        </authorList>
    </citation>
    <scope>NUCLEOTIDE SEQUENCE</scope>
    <source>
        <strain evidence="1">NBRC 108219</strain>
    </source>
</reference>
<dbReference type="EMBL" id="BSNK01000001">
    <property type="protein sequence ID" value="GLQ22516.1"/>
    <property type="molecule type" value="Genomic_DNA"/>
</dbReference>
<dbReference type="Proteomes" id="UP001161391">
    <property type="component" value="Unassembled WGS sequence"/>
</dbReference>
<gene>
    <name evidence="1" type="ORF">GCM10007853_03900</name>
</gene>
<keyword evidence="2" id="KW-1185">Reference proteome</keyword>
<reference evidence="1" key="1">
    <citation type="journal article" date="2014" name="Int. J. Syst. Evol. Microbiol.">
        <title>Complete genome of a new Firmicutes species belonging to the dominant human colonic microbiota ('Ruminococcus bicirculans') reveals two chromosomes and a selective capacity to utilize plant glucans.</title>
        <authorList>
            <consortium name="NISC Comparative Sequencing Program"/>
            <person name="Wegmann U."/>
            <person name="Louis P."/>
            <person name="Goesmann A."/>
            <person name="Henrissat B."/>
            <person name="Duncan S.H."/>
            <person name="Flint H.J."/>
        </authorList>
    </citation>
    <scope>NUCLEOTIDE SEQUENCE</scope>
    <source>
        <strain evidence="1">NBRC 108219</strain>
    </source>
</reference>
<accession>A0ABQ5V4Q6</accession>
<name>A0ABQ5V4Q6_9PROT</name>